<evidence type="ECO:0000256" key="1">
    <source>
        <dbReference type="SAM" id="MobiDB-lite"/>
    </source>
</evidence>
<dbReference type="GO" id="GO:0019534">
    <property type="term" value="F:toxin transmembrane transporter activity"/>
    <property type="evidence" value="ECO:0007669"/>
    <property type="project" value="InterPro"/>
</dbReference>
<organism evidence="2">
    <name type="scientific">hydrothermal vent metagenome</name>
    <dbReference type="NCBI Taxonomy" id="652676"/>
    <lineage>
        <taxon>unclassified sequences</taxon>
        <taxon>metagenomes</taxon>
        <taxon>ecological metagenomes</taxon>
    </lineage>
</organism>
<gene>
    <name evidence="2" type="ORF">MGWOODY_XGa1247</name>
</gene>
<dbReference type="Gene3D" id="3.30.1150.10">
    <property type="match status" value="1"/>
</dbReference>
<dbReference type="GO" id="GO:0016020">
    <property type="term" value="C:membrane"/>
    <property type="evidence" value="ECO:0007669"/>
    <property type="project" value="InterPro"/>
</dbReference>
<feature type="compositionally biased region" description="Basic residues" evidence="1">
    <location>
        <begin position="103"/>
        <end position="115"/>
    </location>
</feature>
<dbReference type="NCBIfam" id="TIGR02794">
    <property type="entry name" value="tolA_full"/>
    <property type="match status" value="1"/>
</dbReference>
<reference evidence="2" key="1">
    <citation type="submission" date="2015-10" db="EMBL/GenBank/DDBJ databases">
        <authorList>
            <person name="Gilbert D.G."/>
        </authorList>
    </citation>
    <scope>NUCLEOTIDE SEQUENCE</scope>
</reference>
<name>A0A160TS08_9ZZZZ</name>
<sequence length="219" mass="24481">MNRAVRKFSRPVRAVILAVLVHVAFGLLLGLSLSFKPQVIKPGIAKPVKAIVIDRSTLAQEETSKKEAEKKRKADAEKKRKKEAEKKRKADAEKKRKKEAEKKRKAKAEKKRKAEKAREQEKQDAYSALGSLVGAIKGRIEGNWSNRLACSGQEVTISVKVNISGEVTAVQVVGDSGDDACRRSAENAVYKASPLPFPDNPRFFKWLDQEFQIIFKPDI</sequence>
<dbReference type="AlphaFoldDB" id="A0A160TS08"/>
<dbReference type="InterPro" id="IPR014161">
    <property type="entry name" value="Tol-Pal_TolA"/>
</dbReference>
<evidence type="ECO:0000313" key="2">
    <source>
        <dbReference type="EMBL" id="CUS49697.1"/>
    </source>
</evidence>
<protein>
    <submittedName>
        <fullName evidence="2">TolA protein</fullName>
    </submittedName>
</protein>
<accession>A0A160TS08</accession>
<feature type="region of interest" description="Disordered" evidence="1">
    <location>
        <begin position="61"/>
        <end position="122"/>
    </location>
</feature>
<feature type="compositionally biased region" description="Basic and acidic residues" evidence="1">
    <location>
        <begin position="62"/>
        <end position="102"/>
    </location>
</feature>
<dbReference type="SUPFAM" id="SSF74653">
    <property type="entry name" value="TolA/TonB C-terminal domain"/>
    <property type="match status" value="1"/>
</dbReference>
<dbReference type="EMBL" id="CZRL01000001">
    <property type="protein sequence ID" value="CUS49697.1"/>
    <property type="molecule type" value="Genomic_DNA"/>
</dbReference>
<proteinExistence type="predicted"/>
<dbReference type="GO" id="GO:0043213">
    <property type="term" value="P:bacteriocin transport"/>
    <property type="evidence" value="ECO:0007669"/>
    <property type="project" value="InterPro"/>
</dbReference>
<dbReference type="Pfam" id="PF13103">
    <property type="entry name" value="TonB_2"/>
    <property type="match status" value="1"/>
</dbReference>